<evidence type="ECO:0000256" key="1">
    <source>
        <dbReference type="SAM" id="MobiDB-lite"/>
    </source>
</evidence>
<accession>A0A075GC24</accession>
<feature type="region of interest" description="Disordered" evidence="1">
    <location>
        <begin position="1"/>
        <end position="20"/>
    </location>
</feature>
<keyword evidence="2" id="KW-0472">Membrane</keyword>
<feature type="compositionally biased region" description="Basic and acidic residues" evidence="1">
    <location>
        <begin position="108"/>
        <end position="120"/>
    </location>
</feature>
<feature type="region of interest" description="Disordered" evidence="1">
    <location>
        <begin position="74"/>
        <end position="127"/>
    </location>
</feature>
<name>A0A075GC24_9EURY</name>
<proteinExistence type="predicted"/>
<dbReference type="AlphaFoldDB" id="A0A075GC24"/>
<sequence length="127" mass="13090">MAVDEAAQSAISEASSETSADGINRTVTVEVVHKQEGFGTAAWTVVGMLLVVAAVGSWFMLSGNSANGDGGGLFGGGGNCGDGIDNDNDGRIDQQDGDCYDQVNPEWDGYKSSHMEDGRNDPPSGES</sequence>
<evidence type="ECO:0000313" key="3">
    <source>
        <dbReference type="EMBL" id="AIE99551.1"/>
    </source>
</evidence>
<keyword evidence="2" id="KW-1133">Transmembrane helix</keyword>
<dbReference type="EMBL" id="KF900566">
    <property type="protein sequence ID" value="AIE99551.1"/>
    <property type="molecule type" value="Genomic_DNA"/>
</dbReference>
<evidence type="ECO:0000256" key="2">
    <source>
        <dbReference type="SAM" id="Phobius"/>
    </source>
</evidence>
<organism evidence="3">
    <name type="scientific">uncultured marine group II/III euryarchaeote KM3_113_E08</name>
    <dbReference type="NCBI Taxonomy" id="1457853"/>
    <lineage>
        <taxon>Archaea</taxon>
        <taxon>Methanobacteriati</taxon>
        <taxon>Methanobacteriota</taxon>
        <taxon>environmental samples</taxon>
    </lineage>
</organism>
<reference evidence="3" key="1">
    <citation type="journal article" date="2014" name="Genome Biol. Evol.">
        <title>Pangenome evidence for extensive interdomain horizontal transfer affecting lineage core and shell genes in uncultured planktonic thaumarchaeota and euryarchaeota.</title>
        <authorList>
            <person name="Deschamps P."/>
            <person name="Zivanovic Y."/>
            <person name="Moreira D."/>
            <person name="Rodriguez-Valera F."/>
            <person name="Lopez-Garcia P."/>
        </authorList>
    </citation>
    <scope>NUCLEOTIDE SEQUENCE</scope>
</reference>
<keyword evidence="2" id="KW-0812">Transmembrane</keyword>
<protein>
    <submittedName>
        <fullName evidence="3">Uncharacterized protein</fullName>
    </submittedName>
</protein>
<feature type="transmembrane region" description="Helical" evidence="2">
    <location>
        <begin position="41"/>
        <end position="61"/>
    </location>
</feature>